<dbReference type="AlphaFoldDB" id="A0A655BPQ9"/>
<reference evidence="3 4" key="1">
    <citation type="submission" date="2015-03" db="EMBL/GenBank/DDBJ databases">
        <authorList>
            <consortium name="Pathogen Informatics"/>
        </authorList>
    </citation>
    <scope>NUCLEOTIDE SEQUENCE [LARGE SCALE GENOMIC DNA]</scope>
    <source>
        <strain evidence="2 3">A1104</strain>
        <strain evidence="1 4">D4891</strain>
    </source>
</reference>
<name>A0A655BPQ9_SALET</name>
<evidence type="ECO:0000313" key="1">
    <source>
        <dbReference type="EMBL" id="CNT56764.1"/>
    </source>
</evidence>
<evidence type="ECO:0000313" key="2">
    <source>
        <dbReference type="EMBL" id="CNT64270.1"/>
    </source>
</evidence>
<protein>
    <submittedName>
        <fullName evidence="2">Uncharacterized protein</fullName>
    </submittedName>
</protein>
<sequence length="48" mass="5516">MEAHTAFIGADSRVELHAPGAIYLHLVFVVQPHYAKLNYALWFNQTFQ</sequence>
<dbReference type="Proteomes" id="UP000041314">
    <property type="component" value="Unassembled WGS sequence"/>
</dbReference>
<dbReference type="EMBL" id="CQPA01000002">
    <property type="protein sequence ID" value="CNT64270.1"/>
    <property type="molecule type" value="Genomic_DNA"/>
</dbReference>
<organism evidence="2 3">
    <name type="scientific">Salmonella enterica subsp. enterica serovar Bovismorbificans</name>
    <dbReference type="NCBI Taxonomy" id="58097"/>
    <lineage>
        <taxon>Bacteria</taxon>
        <taxon>Pseudomonadati</taxon>
        <taxon>Pseudomonadota</taxon>
        <taxon>Gammaproteobacteria</taxon>
        <taxon>Enterobacterales</taxon>
        <taxon>Enterobacteriaceae</taxon>
        <taxon>Salmonella</taxon>
    </lineage>
</organism>
<dbReference type="Proteomes" id="UP000042394">
    <property type="component" value="Unassembled WGS sequence"/>
</dbReference>
<evidence type="ECO:0000313" key="3">
    <source>
        <dbReference type="Proteomes" id="UP000041314"/>
    </source>
</evidence>
<proteinExistence type="predicted"/>
<evidence type="ECO:0000313" key="4">
    <source>
        <dbReference type="Proteomes" id="UP000042394"/>
    </source>
</evidence>
<accession>A0A655BPQ9</accession>
<gene>
    <name evidence="2" type="ORF">ERS008198_00518</name>
    <name evidence="1" type="ORF">ERS008207_00091</name>
</gene>
<dbReference type="EMBL" id="CQPD01000001">
    <property type="protein sequence ID" value="CNT56764.1"/>
    <property type="molecule type" value="Genomic_DNA"/>
</dbReference>